<feature type="domain" description="YjeF C-terminal" evidence="7">
    <location>
        <begin position="8"/>
        <end position="292"/>
    </location>
</feature>
<protein>
    <recommendedName>
        <fullName evidence="6">ADP-dependent (S)-NAD(P)H-hydrate dehydratase</fullName>
        <ecNumber evidence="6">4.2.1.136</ecNumber>
    </recommendedName>
    <alternativeName>
        <fullName evidence="6">ADP-dependent NAD(P)HX dehydratase</fullName>
    </alternativeName>
</protein>
<dbReference type="Proteomes" id="UP000246058">
    <property type="component" value="Chromosome"/>
</dbReference>
<name>A0A2U8VYD9_9HYPH</name>
<keyword evidence="3 6" id="KW-0521">NADP</keyword>
<comment type="cofactor">
    <cofactor evidence="6">
        <name>Mg(2+)</name>
        <dbReference type="ChEBI" id="CHEBI:18420"/>
    </cofactor>
</comment>
<dbReference type="RefSeq" id="WP_109953429.1">
    <property type="nucleotide sequence ID" value="NZ_CP029551.1"/>
</dbReference>
<feature type="binding site" evidence="6">
    <location>
        <position position="114"/>
    </location>
    <ligand>
        <name>(6S)-NADPHX</name>
        <dbReference type="ChEBI" id="CHEBI:64076"/>
    </ligand>
</feature>
<feature type="binding site" evidence="6">
    <location>
        <begin position="203"/>
        <end position="207"/>
    </location>
    <ligand>
        <name>AMP</name>
        <dbReference type="ChEBI" id="CHEBI:456215"/>
    </ligand>
</feature>
<comment type="catalytic activity">
    <reaction evidence="6">
        <text>(6S)-NADPHX + ADP = AMP + phosphate + NADPH + H(+)</text>
        <dbReference type="Rhea" id="RHEA:32235"/>
        <dbReference type="ChEBI" id="CHEBI:15378"/>
        <dbReference type="ChEBI" id="CHEBI:43474"/>
        <dbReference type="ChEBI" id="CHEBI:57783"/>
        <dbReference type="ChEBI" id="CHEBI:64076"/>
        <dbReference type="ChEBI" id="CHEBI:456215"/>
        <dbReference type="ChEBI" id="CHEBI:456216"/>
        <dbReference type="EC" id="4.2.1.136"/>
    </reaction>
</comment>
<dbReference type="GO" id="GO:0005524">
    <property type="term" value="F:ATP binding"/>
    <property type="evidence" value="ECO:0007669"/>
    <property type="project" value="UniProtKB-KW"/>
</dbReference>
<dbReference type="Gene3D" id="3.40.1190.20">
    <property type="match status" value="1"/>
</dbReference>
<dbReference type="PANTHER" id="PTHR12592">
    <property type="entry name" value="ATP-DEPENDENT (S)-NAD(P)H-HYDRATE DEHYDRATASE FAMILY MEMBER"/>
    <property type="match status" value="1"/>
</dbReference>
<comment type="catalytic activity">
    <reaction evidence="6">
        <text>(6S)-NADHX + ADP = AMP + phosphate + NADH + H(+)</text>
        <dbReference type="Rhea" id="RHEA:32223"/>
        <dbReference type="ChEBI" id="CHEBI:15378"/>
        <dbReference type="ChEBI" id="CHEBI:43474"/>
        <dbReference type="ChEBI" id="CHEBI:57945"/>
        <dbReference type="ChEBI" id="CHEBI:64074"/>
        <dbReference type="ChEBI" id="CHEBI:456215"/>
        <dbReference type="ChEBI" id="CHEBI:456216"/>
        <dbReference type="EC" id="4.2.1.136"/>
    </reaction>
</comment>
<evidence type="ECO:0000256" key="5">
    <source>
        <dbReference type="ARBA" id="ARBA00023239"/>
    </source>
</evidence>
<dbReference type="GO" id="GO:0052856">
    <property type="term" value="F:NAD(P)HX epimerase activity"/>
    <property type="evidence" value="ECO:0007669"/>
    <property type="project" value="TreeGrafter"/>
</dbReference>
<evidence type="ECO:0000256" key="4">
    <source>
        <dbReference type="ARBA" id="ARBA00023027"/>
    </source>
</evidence>
<evidence type="ECO:0000313" key="8">
    <source>
        <dbReference type="EMBL" id="AWN38272.1"/>
    </source>
</evidence>
<evidence type="ECO:0000259" key="7">
    <source>
        <dbReference type="PROSITE" id="PS51383"/>
    </source>
</evidence>
<dbReference type="PROSITE" id="PS51383">
    <property type="entry name" value="YJEF_C_3"/>
    <property type="match status" value="1"/>
</dbReference>
<comment type="function">
    <text evidence="6">Catalyzes the dehydration of the S-form of NAD(P)HX at the expense of ADP, which is converted to AMP. Together with NAD(P)HX epimerase, which catalyzes the epimerization of the S- and R-forms, the enzyme allows the repair of both epimers of NAD(P)HX, a damaged form of NAD(P)H that is a result of enzymatic or heat-dependent hydration.</text>
</comment>
<evidence type="ECO:0000256" key="1">
    <source>
        <dbReference type="ARBA" id="ARBA00022741"/>
    </source>
</evidence>
<keyword evidence="9" id="KW-1185">Reference proteome</keyword>
<dbReference type="GO" id="GO:0110051">
    <property type="term" value="P:metabolite repair"/>
    <property type="evidence" value="ECO:0007669"/>
    <property type="project" value="TreeGrafter"/>
</dbReference>
<dbReference type="NCBIfam" id="TIGR00196">
    <property type="entry name" value="yjeF_cterm"/>
    <property type="match status" value="1"/>
</dbReference>
<sequence length="298" mass="30114">MDASIPVNPELLRAVGLPEPGGDSKDARGRVLVAAGCLEVPGAILLCAEAALRVGAGKVRIATCRDLALPVGLALPEARVLALPQTPEGRIAPEAAGLVAGQARGCDAFLVGPGMMDDADTSGLVRALLADPPGAALVLDAGAMAALAEDPDLVRCLEPHAVITPHAGEMARLLGRERDAIETDPLGAAREAASRFRTVTVMKGARTHVVLPDGTAYRHEAGHPGLATAGSGDVLAGLIAGLLARGAEPRDAALWGVWLHGAAGRRCARDCGGIGFLARELSPAVPSILAGVLAGTEA</sequence>
<dbReference type="InterPro" id="IPR029056">
    <property type="entry name" value="Ribokinase-like"/>
</dbReference>
<gene>
    <name evidence="6" type="primary">nnrD</name>
    <name evidence="8" type="ORF">DK427_23105</name>
</gene>
<feature type="binding site" evidence="6">
    <location>
        <position position="43"/>
    </location>
    <ligand>
        <name>(6S)-NADPHX</name>
        <dbReference type="ChEBI" id="CHEBI:64076"/>
    </ligand>
</feature>
<keyword evidence="5 6" id="KW-0456">Lyase</keyword>
<feature type="binding site" evidence="6">
    <location>
        <position position="232"/>
    </location>
    <ligand>
        <name>AMP</name>
        <dbReference type="ChEBI" id="CHEBI:456215"/>
    </ligand>
</feature>
<dbReference type="EMBL" id="CP029551">
    <property type="protein sequence ID" value="AWN38272.1"/>
    <property type="molecule type" value="Genomic_DNA"/>
</dbReference>
<evidence type="ECO:0000256" key="2">
    <source>
        <dbReference type="ARBA" id="ARBA00022840"/>
    </source>
</evidence>
<dbReference type="InterPro" id="IPR017953">
    <property type="entry name" value="Carbohydrate_kinase_pred_CS"/>
</dbReference>
<dbReference type="Pfam" id="PF01256">
    <property type="entry name" value="Carb_kinase"/>
    <property type="match status" value="1"/>
</dbReference>
<proteinExistence type="inferred from homology"/>
<dbReference type="CDD" id="cd01171">
    <property type="entry name" value="YXKO-related"/>
    <property type="match status" value="1"/>
</dbReference>
<dbReference type="SUPFAM" id="SSF53613">
    <property type="entry name" value="Ribokinase-like"/>
    <property type="match status" value="1"/>
</dbReference>
<dbReference type="PROSITE" id="PS01050">
    <property type="entry name" value="YJEF_C_2"/>
    <property type="match status" value="1"/>
</dbReference>
<dbReference type="InterPro" id="IPR000631">
    <property type="entry name" value="CARKD"/>
</dbReference>
<keyword evidence="4 6" id="KW-0520">NAD</keyword>
<dbReference type="AlphaFoldDB" id="A0A2U8VYD9"/>
<reference evidence="8 9" key="1">
    <citation type="submission" date="2018-05" db="EMBL/GenBank/DDBJ databases">
        <title>Complete Genome Sequence of Methylobacterium sp. 17Sr1-43.</title>
        <authorList>
            <person name="Srinivasan S."/>
        </authorList>
    </citation>
    <scope>NUCLEOTIDE SEQUENCE [LARGE SCALE GENOMIC DNA]</scope>
    <source>
        <strain evidence="8 9">17Sr1-43</strain>
    </source>
</reference>
<dbReference type="KEGG" id="meti:DK427_23105"/>
<evidence type="ECO:0000256" key="3">
    <source>
        <dbReference type="ARBA" id="ARBA00022857"/>
    </source>
</evidence>
<feature type="binding site" evidence="6">
    <location>
        <position position="233"/>
    </location>
    <ligand>
        <name>(6S)-NADPHX</name>
        <dbReference type="ChEBI" id="CHEBI:64076"/>
    </ligand>
</feature>
<feature type="binding site" evidence="6">
    <location>
        <position position="166"/>
    </location>
    <ligand>
        <name>(6S)-NADPHX</name>
        <dbReference type="ChEBI" id="CHEBI:64076"/>
    </ligand>
</feature>
<dbReference type="HAMAP" id="MF_01965">
    <property type="entry name" value="NADHX_dehydratase"/>
    <property type="match status" value="1"/>
</dbReference>
<comment type="similarity">
    <text evidence="6">Belongs to the NnrD/CARKD family.</text>
</comment>
<evidence type="ECO:0000313" key="9">
    <source>
        <dbReference type="Proteomes" id="UP000246058"/>
    </source>
</evidence>
<comment type="subunit">
    <text evidence="6">Homotetramer.</text>
</comment>
<keyword evidence="1 6" id="KW-0547">Nucleotide-binding</keyword>
<keyword evidence="2 6" id="KW-0067">ATP-binding</keyword>
<organism evidence="8 9">
    <name type="scientific">Methylobacterium radiodurans</name>
    <dbReference type="NCBI Taxonomy" id="2202828"/>
    <lineage>
        <taxon>Bacteria</taxon>
        <taxon>Pseudomonadati</taxon>
        <taxon>Pseudomonadota</taxon>
        <taxon>Alphaproteobacteria</taxon>
        <taxon>Hyphomicrobiales</taxon>
        <taxon>Methylobacteriaceae</taxon>
        <taxon>Methylobacterium</taxon>
    </lineage>
</organism>
<dbReference type="GO" id="GO:0052855">
    <property type="term" value="F:ADP-dependent NAD(P)H-hydrate dehydratase activity"/>
    <property type="evidence" value="ECO:0007669"/>
    <property type="project" value="UniProtKB-UniRule"/>
</dbReference>
<accession>A0A2U8VYD9</accession>
<evidence type="ECO:0000256" key="6">
    <source>
        <dbReference type="HAMAP-Rule" id="MF_01965"/>
    </source>
</evidence>
<dbReference type="PANTHER" id="PTHR12592:SF0">
    <property type="entry name" value="ATP-DEPENDENT (S)-NAD(P)H-HYDRATE DEHYDRATASE"/>
    <property type="match status" value="1"/>
</dbReference>
<dbReference type="OrthoDB" id="9806925at2"/>
<dbReference type="GO" id="GO:0046496">
    <property type="term" value="P:nicotinamide nucleotide metabolic process"/>
    <property type="evidence" value="ECO:0007669"/>
    <property type="project" value="UniProtKB-UniRule"/>
</dbReference>
<dbReference type="EC" id="4.2.1.136" evidence="6"/>